<evidence type="ECO:0000313" key="2">
    <source>
        <dbReference type="Proteomes" id="UP000662783"/>
    </source>
</evidence>
<dbReference type="EMBL" id="CP070608">
    <property type="protein sequence ID" value="QSE97813.1"/>
    <property type="molecule type" value="Genomic_DNA"/>
</dbReference>
<protein>
    <recommendedName>
        <fullName evidence="3">Outer membrane protein beta-barrel domain-containing protein</fullName>
    </recommendedName>
</protein>
<dbReference type="RefSeq" id="WP_205722321.1">
    <property type="nucleotide sequence ID" value="NZ_CP070608.1"/>
</dbReference>
<reference evidence="1" key="1">
    <citation type="submission" date="2021-02" db="EMBL/GenBank/DDBJ databases">
        <title>Fulvivirga sp. S481 isolated from sea water.</title>
        <authorList>
            <person name="Bae S.S."/>
            <person name="Baek K."/>
        </authorList>
    </citation>
    <scope>NUCLEOTIDE SEQUENCE</scope>
    <source>
        <strain evidence="1">S481</strain>
    </source>
</reference>
<proteinExistence type="predicted"/>
<gene>
    <name evidence="1" type="ORF">JR347_01615</name>
</gene>
<dbReference type="Proteomes" id="UP000662783">
    <property type="component" value="Chromosome"/>
</dbReference>
<organism evidence="1 2">
    <name type="scientific">Fulvivirga lutea</name>
    <dbReference type="NCBI Taxonomy" id="2810512"/>
    <lineage>
        <taxon>Bacteria</taxon>
        <taxon>Pseudomonadati</taxon>
        <taxon>Bacteroidota</taxon>
        <taxon>Cytophagia</taxon>
        <taxon>Cytophagales</taxon>
        <taxon>Fulvivirgaceae</taxon>
        <taxon>Fulvivirga</taxon>
    </lineage>
</organism>
<name>A0A974WG26_9BACT</name>
<sequence>MSAIRSCIVFFFLLTSILGKAQKTVNLGFHFNYFAASPAFKENITRNPLGTSLTLMLDKSDRLKYGVEVGFGLYSGKKYYYETVAEGFPDNYEYLYEENGFLQCLLTIRYQILQSKKLTPFIDVKGGTSTFFSVIRSMQVSEVYEDKFRFHDTTFNLGAGLGVSCDVGKIFKNEDWRRRLYFELSSNYIYGGKAGYRNSVRGEIVDSYEAGNRYSSTSTVQIKSGFLLAF</sequence>
<evidence type="ECO:0008006" key="3">
    <source>
        <dbReference type="Google" id="ProtNLM"/>
    </source>
</evidence>
<accession>A0A974WG26</accession>
<dbReference type="AlphaFoldDB" id="A0A974WG26"/>
<evidence type="ECO:0000313" key="1">
    <source>
        <dbReference type="EMBL" id="QSE97813.1"/>
    </source>
</evidence>
<keyword evidence="2" id="KW-1185">Reference proteome</keyword>
<dbReference type="KEGG" id="fuv:JR347_01615"/>